<dbReference type="Pfam" id="PF03737">
    <property type="entry name" value="RraA-like"/>
    <property type="match status" value="1"/>
</dbReference>
<dbReference type="PANTHER" id="PTHR33254">
    <property type="entry name" value="4-HYDROXY-4-METHYL-2-OXOGLUTARATE ALDOLASE 3-RELATED"/>
    <property type="match status" value="1"/>
</dbReference>
<comment type="caution">
    <text evidence="12">The sequence shown here is derived from an EMBL/GenBank/DDBJ whole genome shotgun (WGS) entry which is preliminary data.</text>
</comment>
<dbReference type="InterPro" id="IPR005493">
    <property type="entry name" value="RraA/RraA-like"/>
</dbReference>
<evidence type="ECO:0000256" key="8">
    <source>
        <dbReference type="ARBA" id="ARBA00025046"/>
    </source>
</evidence>
<evidence type="ECO:0000256" key="10">
    <source>
        <dbReference type="ARBA" id="ARBA00032305"/>
    </source>
</evidence>
<evidence type="ECO:0000256" key="2">
    <source>
        <dbReference type="ARBA" id="ARBA00001968"/>
    </source>
</evidence>
<evidence type="ECO:0000256" key="5">
    <source>
        <dbReference type="ARBA" id="ARBA00012213"/>
    </source>
</evidence>
<comment type="catalytic activity">
    <reaction evidence="1">
        <text>4-hydroxy-4-methyl-2-oxoglutarate = 2 pyruvate</text>
        <dbReference type="Rhea" id="RHEA:22748"/>
        <dbReference type="ChEBI" id="CHEBI:15361"/>
        <dbReference type="ChEBI" id="CHEBI:58276"/>
        <dbReference type="EC" id="4.1.3.17"/>
    </reaction>
</comment>
<dbReference type="EMBL" id="JANTEZ010000001">
    <property type="protein sequence ID" value="MCS5713497.1"/>
    <property type="molecule type" value="Genomic_DNA"/>
</dbReference>
<gene>
    <name evidence="12" type="ORF">NVV95_02895</name>
</gene>
<evidence type="ECO:0000313" key="13">
    <source>
        <dbReference type="Proteomes" id="UP001165580"/>
    </source>
</evidence>
<comment type="cofactor">
    <cofactor evidence="2">
        <name>a divalent metal cation</name>
        <dbReference type="ChEBI" id="CHEBI:60240"/>
    </cofactor>
</comment>
<organism evidence="12 13">
    <name type="scientific">Herbiconiux gentiana</name>
    <dbReference type="NCBI Taxonomy" id="2970912"/>
    <lineage>
        <taxon>Bacteria</taxon>
        <taxon>Bacillati</taxon>
        <taxon>Actinomycetota</taxon>
        <taxon>Actinomycetes</taxon>
        <taxon>Micrococcales</taxon>
        <taxon>Microbacteriaceae</taxon>
        <taxon>Herbiconiux</taxon>
    </lineage>
</organism>
<dbReference type="CDD" id="cd16841">
    <property type="entry name" value="RraA_family"/>
    <property type="match status" value="1"/>
</dbReference>
<name>A0ABT2GBB8_9MICO</name>
<evidence type="ECO:0000256" key="9">
    <source>
        <dbReference type="ARBA" id="ARBA00030169"/>
    </source>
</evidence>
<evidence type="ECO:0000256" key="6">
    <source>
        <dbReference type="ARBA" id="ARBA00012947"/>
    </source>
</evidence>
<evidence type="ECO:0000256" key="1">
    <source>
        <dbReference type="ARBA" id="ARBA00001342"/>
    </source>
</evidence>
<comment type="similarity">
    <text evidence="3">Belongs to the class II aldolase/RraA-like family.</text>
</comment>
<dbReference type="RefSeq" id="WP_259485027.1">
    <property type="nucleotide sequence ID" value="NZ_JANTEZ010000001.1"/>
</dbReference>
<dbReference type="PANTHER" id="PTHR33254:SF16">
    <property type="entry name" value="BLR3842 PROTEIN"/>
    <property type="match status" value="1"/>
</dbReference>
<comment type="subunit">
    <text evidence="4">Homotrimer.</text>
</comment>
<proteinExistence type="inferred from homology"/>
<dbReference type="EC" id="4.1.3.17" evidence="5"/>
<dbReference type="SUPFAM" id="SSF89562">
    <property type="entry name" value="RraA-like"/>
    <property type="match status" value="1"/>
</dbReference>
<dbReference type="EC" id="4.1.1.112" evidence="6"/>
<accession>A0ABT2GBB8</accession>
<evidence type="ECO:0000256" key="11">
    <source>
        <dbReference type="ARBA" id="ARBA00047973"/>
    </source>
</evidence>
<evidence type="ECO:0000256" key="4">
    <source>
        <dbReference type="ARBA" id="ARBA00011233"/>
    </source>
</evidence>
<dbReference type="Proteomes" id="UP001165580">
    <property type="component" value="Unassembled WGS sequence"/>
</dbReference>
<reference evidence="12" key="1">
    <citation type="submission" date="2022-08" db="EMBL/GenBank/DDBJ databases">
        <authorList>
            <person name="Deng Y."/>
            <person name="Han X.-F."/>
            <person name="Zhang Y.-Q."/>
        </authorList>
    </citation>
    <scope>NUCLEOTIDE SEQUENCE</scope>
    <source>
        <strain evidence="12">CPCC 205716</strain>
    </source>
</reference>
<evidence type="ECO:0000313" key="12">
    <source>
        <dbReference type="EMBL" id="MCS5713497.1"/>
    </source>
</evidence>
<dbReference type="InterPro" id="IPR036704">
    <property type="entry name" value="RraA/RraA-like_sf"/>
</dbReference>
<protein>
    <recommendedName>
        <fullName evidence="7">Putative 4-hydroxy-4-methyl-2-oxoglutarate aldolase</fullName>
        <ecNumber evidence="6">4.1.1.112</ecNumber>
        <ecNumber evidence="5">4.1.3.17</ecNumber>
    </recommendedName>
    <alternativeName>
        <fullName evidence="10">Oxaloacetate decarboxylase</fullName>
    </alternativeName>
    <alternativeName>
        <fullName evidence="9">RraA-like protein</fullName>
    </alternativeName>
</protein>
<evidence type="ECO:0000256" key="7">
    <source>
        <dbReference type="ARBA" id="ARBA00016549"/>
    </source>
</evidence>
<evidence type="ECO:0000256" key="3">
    <source>
        <dbReference type="ARBA" id="ARBA00008621"/>
    </source>
</evidence>
<sequence>MPFTSGPTPAALPAELLEKLARVSFPTLGHYLEEGFADFGIRRLAGSARVVGRAVTVRITGQDSTVLHHAAGWCEPGDVFVIDTGGDTRHAPVGEVLAATLSIRGAAGVIVDGVVTDLDEVESFALPVYARGSSVLTTKLLSLDAGGVNVPVVCGGVAVSPGDVVLADRNGVFFAPVDVVEAIIDTALADDAEEPELVEELRRGARLGDLTSASEALAGLRAS</sequence>
<dbReference type="Gene3D" id="3.50.30.40">
    <property type="entry name" value="Ribonuclease E inhibitor RraA/RraA-like"/>
    <property type="match status" value="1"/>
</dbReference>
<comment type="catalytic activity">
    <reaction evidence="11">
        <text>oxaloacetate + H(+) = pyruvate + CO2</text>
        <dbReference type="Rhea" id="RHEA:15641"/>
        <dbReference type="ChEBI" id="CHEBI:15361"/>
        <dbReference type="ChEBI" id="CHEBI:15378"/>
        <dbReference type="ChEBI" id="CHEBI:16452"/>
        <dbReference type="ChEBI" id="CHEBI:16526"/>
        <dbReference type="EC" id="4.1.1.112"/>
    </reaction>
</comment>
<comment type="function">
    <text evidence="8">Catalyzes the aldol cleavage of 4-hydroxy-4-methyl-2-oxoglutarate (HMG) into 2 molecules of pyruvate. Also contains a secondary oxaloacetate (OAA) decarboxylase activity due to the common pyruvate enolate transition state formed following C-C bond cleavage in the retro-aldol and decarboxylation reactions.</text>
</comment>
<keyword evidence="13" id="KW-1185">Reference proteome</keyword>